<evidence type="ECO:0000256" key="5">
    <source>
        <dbReference type="ARBA" id="ARBA00022553"/>
    </source>
</evidence>
<dbReference type="GO" id="GO:0039702">
    <property type="term" value="P:viral budding via host ESCRT complex"/>
    <property type="evidence" value="ECO:0007669"/>
    <property type="project" value="UniProtKB-KW"/>
</dbReference>
<evidence type="ECO:0000256" key="8">
    <source>
        <dbReference type="ARBA" id="ARBA00022612"/>
    </source>
</evidence>
<keyword evidence="12" id="KW-1043">Host membrane</keyword>
<evidence type="ECO:0000256" key="9">
    <source>
        <dbReference type="ARBA" id="ARBA00022637"/>
    </source>
</evidence>
<keyword evidence="6" id="KW-1048">Host nucleus</keyword>
<reference evidence="16 17" key="1">
    <citation type="journal article" date="2014" name="Virus Res.">
        <title>Genomic evidence of homologous recombination in spring viremia of carp virus: a negatively single stranded RNA virus.</title>
        <authorList>
            <person name="Xiao Y."/>
            <person name="Shao L."/>
            <person name="Zhang C."/>
            <person name="An W."/>
        </authorList>
    </citation>
    <scope>NUCLEOTIDE SEQUENCE [LARGE SCALE GENOMIC DNA]</scope>
    <source>
        <strain evidence="16">SVCV-265</strain>
    </source>
</reference>
<dbReference type="GO" id="GO:0039660">
    <property type="term" value="F:structural constituent of virion"/>
    <property type="evidence" value="ECO:0007669"/>
    <property type="project" value="UniProtKB-KW"/>
</dbReference>
<evidence type="ECO:0000256" key="4">
    <source>
        <dbReference type="ARBA" id="ARBA00022462"/>
    </source>
</evidence>
<evidence type="ECO:0000313" key="17">
    <source>
        <dbReference type="Proteomes" id="UP000172864"/>
    </source>
</evidence>
<dbReference type="Gene3D" id="3.10.460.10">
    <property type="entry name" value="VSV matrix protein"/>
    <property type="match status" value="1"/>
</dbReference>
<accession>A0A097NU39</accession>
<evidence type="ECO:0000256" key="15">
    <source>
        <dbReference type="ARBA" id="ARBA00037802"/>
    </source>
</evidence>
<evidence type="ECO:0000256" key="13">
    <source>
        <dbReference type="ARBA" id="ARBA00023136"/>
    </source>
</evidence>
<evidence type="ECO:0000313" key="16">
    <source>
        <dbReference type="EMBL" id="AIU34416.1"/>
    </source>
</evidence>
<proteinExistence type="inferred from homology"/>
<evidence type="ECO:0000256" key="12">
    <source>
        <dbReference type="ARBA" id="ARBA00022870"/>
    </source>
</evidence>
<keyword evidence="13" id="KW-0472">Membrane</keyword>
<organismHost>
    <name type="scientific">Cyprinus carpio</name>
    <name type="common">Common carp</name>
    <dbReference type="NCBI Taxonomy" id="7962"/>
</organismHost>
<dbReference type="EMBL" id="KJ513477">
    <property type="protein sequence ID" value="AIU34416.1"/>
    <property type="molecule type" value="Viral_cRNA"/>
</dbReference>
<keyword evidence="7" id="KW-0945">Host-virus interaction</keyword>
<dbReference type="Proteomes" id="UP000172864">
    <property type="component" value="Genome"/>
</dbReference>
<evidence type="ECO:0000256" key="2">
    <source>
        <dbReference type="ARBA" id="ARBA00010182"/>
    </source>
</evidence>
<dbReference type="InterPro" id="IPR009397">
    <property type="entry name" value="Vesiculo_matrix"/>
</dbReference>
<sequence>MSTLRKLFGIKKSKGTPPTYEETLATAPVLMDTHDTHSHSLQWMRYHVELDIQLDSPLKTMSDLLGLLKNWDVDYKGSRNKRRFYRLIMFRCALELKHVSGTYSVDGSALYSNKVQGSCYVPHRFGQMPPFKREIEVFRYPVHQHGYNGVVDLRMSICDLNGEKTGLNLLKECQVAHPNHFQKYLEEVGLEAACSATGEWILDWTFPMPVDVVPRVPSLFMGD</sequence>
<comment type="subcellular location">
    <subcellularLocation>
        <location evidence="15">Host nucleus membrane</location>
        <topology evidence="15">Peripheral membrane protein</topology>
    </subcellularLocation>
    <subcellularLocation>
        <location evidence="1">Virion</location>
    </subcellularLocation>
</comment>
<evidence type="ECO:0000256" key="14">
    <source>
        <dbReference type="ARBA" id="ARBA00023311"/>
    </source>
</evidence>
<protein>
    <recommendedName>
        <fullName evidence="3">Matrix protein</fullName>
    </recommendedName>
</protein>
<dbReference type="SUPFAM" id="SSF75404">
    <property type="entry name" value="VSV matrix protein"/>
    <property type="match status" value="1"/>
</dbReference>
<keyword evidence="5" id="KW-0597">Phosphoprotein</keyword>
<keyword evidence="10" id="KW-0053">Apoptosis</keyword>
<dbReference type="Pfam" id="PF06326">
    <property type="entry name" value="Vesiculo_matrix"/>
    <property type="match status" value="1"/>
</dbReference>
<gene>
    <name evidence="16" type="primary">M</name>
</gene>
<comment type="similarity">
    <text evidence="2">Belongs to the vesiculoviruses matrix protein family.</text>
</comment>
<organism evidence="16 17">
    <name type="scientific">Spring viremia of carp virus</name>
    <name type="common">Rhabdovirus carpia</name>
    <dbReference type="NCBI Taxonomy" id="696863"/>
    <lineage>
        <taxon>Viruses</taxon>
        <taxon>Riboviria</taxon>
        <taxon>Orthornavirae</taxon>
        <taxon>Negarnaviricota</taxon>
        <taxon>Haploviricotina</taxon>
        <taxon>Monjiviricetes</taxon>
        <taxon>Mononegavirales</taxon>
        <taxon>Rhabdoviridae</taxon>
        <taxon>Alpharhabdovirinae</taxon>
        <taxon>Sprivivirus</taxon>
    </lineage>
</organism>
<keyword evidence="8" id="KW-1188">Viral release from host cell</keyword>
<keyword evidence="9" id="KW-1198">Viral budding</keyword>
<evidence type="ECO:0000256" key="1">
    <source>
        <dbReference type="ARBA" id="ARBA00004328"/>
    </source>
</evidence>
<dbReference type="SMR" id="A0A097NU39"/>
<evidence type="ECO:0000256" key="7">
    <source>
        <dbReference type="ARBA" id="ARBA00022581"/>
    </source>
</evidence>
<keyword evidence="11" id="KW-0946">Virion</keyword>
<dbReference type="GO" id="GO:0019031">
    <property type="term" value="C:viral envelope"/>
    <property type="evidence" value="ECO:0007669"/>
    <property type="project" value="InterPro"/>
</dbReference>
<evidence type="ECO:0000256" key="6">
    <source>
        <dbReference type="ARBA" id="ARBA00022562"/>
    </source>
</evidence>
<name>A0A097NU39_SVCV</name>
<keyword evidence="4" id="KW-1187">Viral budding via the host ESCRT complexes</keyword>
<dbReference type="GO" id="GO:0044200">
    <property type="term" value="C:host cell nuclear membrane"/>
    <property type="evidence" value="ECO:0007669"/>
    <property type="project" value="UniProtKB-SubCell"/>
</dbReference>
<dbReference type="InterPro" id="IPR036711">
    <property type="entry name" value="VSV_matrix_sf"/>
</dbReference>
<evidence type="ECO:0000256" key="10">
    <source>
        <dbReference type="ARBA" id="ARBA00022703"/>
    </source>
</evidence>
<keyword evidence="14" id="KW-0468">Viral matrix protein</keyword>
<evidence type="ECO:0000256" key="3">
    <source>
        <dbReference type="ARBA" id="ARBA00017678"/>
    </source>
</evidence>
<evidence type="ECO:0000256" key="11">
    <source>
        <dbReference type="ARBA" id="ARBA00022844"/>
    </source>
</evidence>